<keyword evidence="2 10" id="KW-0132">Cell division</keyword>
<comment type="pathway">
    <text evidence="10">Cell wall biogenesis; peptidoglycan biosynthesis.</text>
</comment>
<keyword evidence="7 10" id="KW-0472">Membrane</keyword>
<dbReference type="Gene3D" id="3.40.50.2000">
    <property type="entry name" value="Glycogen Phosphorylase B"/>
    <property type="match status" value="2"/>
</dbReference>
<dbReference type="PANTHER" id="PTHR21015:SF22">
    <property type="entry name" value="GLYCOSYLTRANSFERASE"/>
    <property type="match status" value="1"/>
</dbReference>
<keyword evidence="9 10" id="KW-0961">Cell wall biogenesis/degradation</keyword>
<evidence type="ECO:0000256" key="8">
    <source>
        <dbReference type="ARBA" id="ARBA00023306"/>
    </source>
</evidence>
<dbReference type="NCBIfam" id="TIGR01133">
    <property type="entry name" value="murG"/>
    <property type="match status" value="1"/>
</dbReference>
<name>A0ABU9D868_9PROT</name>
<evidence type="ECO:0000256" key="3">
    <source>
        <dbReference type="ARBA" id="ARBA00022676"/>
    </source>
</evidence>
<dbReference type="EC" id="2.4.1.227" evidence="10"/>
<organism evidence="13 14">
    <name type="scientific">Thermithiobacillus plumbiphilus</name>
    <dbReference type="NCBI Taxonomy" id="1729899"/>
    <lineage>
        <taxon>Bacteria</taxon>
        <taxon>Pseudomonadati</taxon>
        <taxon>Pseudomonadota</taxon>
        <taxon>Acidithiobacillia</taxon>
        <taxon>Acidithiobacillales</taxon>
        <taxon>Thermithiobacillaceae</taxon>
        <taxon>Thermithiobacillus</taxon>
    </lineage>
</organism>
<keyword evidence="4 10" id="KW-0808">Transferase</keyword>
<reference evidence="13 14" key="1">
    <citation type="submission" date="2024-04" db="EMBL/GenBank/DDBJ databases">
        <authorList>
            <person name="Abashina T."/>
            <person name="Shaikin A."/>
        </authorList>
    </citation>
    <scope>NUCLEOTIDE SEQUENCE [LARGE SCALE GENOMIC DNA]</scope>
    <source>
        <strain evidence="13 14">AAFK</strain>
    </source>
</reference>
<feature type="binding site" evidence="10">
    <location>
        <begin position="263"/>
        <end position="268"/>
    </location>
    <ligand>
        <name>UDP-N-acetyl-alpha-D-glucosamine</name>
        <dbReference type="ChEBI" id="CHEBI:57705"/>
    </ligand>
</feature>
<feature type="domain" description="Glycosyl transferase family 28 C-terminal" evidence="12">
    <location>
        <begin position="184"/>
        <end position="346"/>
    </location>
</feature>
<sequence>MSARIMIAAGGTGGHVFPALAVAEVLRQGGDQVGFVGTAAGLEARVVPAAGFPLHLMQMAGLRGKGAGRMIAAPWLILRAVNQARQLLQQEKPQAVLGMGGFVSGPVGLAARSLGIPLLIHEQNAVPGWANRLVARIAQAVLTGFPLQSLGKQSQWVGNPVRGAIAALPEPRSRLASRAGPVRLLVMGGSLGARDLNRVLVDTLARLDPAQRPEVWHQTGPKHHAEAQQRYVDANVEARVEPFIENVAEALSWADLAICRSGALTVAELACAGLGAILVPYPHAVDDHQAANADFLVRAGAARMIRQEALTPESLLAQLQPILESADLRLHMAEQARSQARPAAADEVASFCRDWAARYARGRS</sequence>
<dbReference type="CDD" id="cd03785">
    <property type="entry name" value="GT28_MurG"/>
    <property type="match status" value="1"/>
</dbReference>
<feature type="binding site" evidence="10">
    <location>
        <position position="289"/>
    </location>
    <ligand>
        <name>UDP-N-acetyl-alpha-D-glucosamine</name>
        <dbReference type="ChEBI" id="CHEBI:57705"/>
    </ligand>
</feature>
<evidence type="ECO:0000313" key="14">
    <source>
        <dbReference type="Proteomes" id="UP001446205"/>
    </source>
</evidence>
<dbReference type="Pfam" id="PF03033">
    <property type="entry name" value="Glyco_transf_28"/>
    <property type="match status" value="1"/>
</dbReference>
<evidence type="ECO:0000256" key="4">
    <source>
        <dbReference type="ARBA" id="ARBA00022679"/>
    </source>
</evidence>
<comment type="catalytic activity">
    <reaction evidence="10">
        <text>di-trans,octa-cis-undecaprenyl diphospho-N-acetyl-alpha-D-muramoyl-L-alanyl-D-glutamyl-meso-2,6-diaminopimeloyl-D-alanyl-D-alanine + UDP-N-acetyl-alpha-D-glucosamine = di-trans,octa-cis-undecaprenyl diphospho-[N-acetyl-alpha-D-glucosaminyl-(1-&gt;4)]-N-acetyl-alpha-D-muramoyl-L-alanyl-D-glutamyl-meso-2,6-diaminopimeloyl-D-alanyl-D-alanine + UDP + H(+)</text>
        <dbReference type="Rhea" id="RHEA:31227"/>
        <dbReference type="ChEBI" id="CHEBI:15378"/>
        <dbReference type="ChEBI" id="CHEBI:57705"/>
        <dbReference type="ChEBI" id="CHEBI:58223"/>
        <dbReference type="ChEBI" id="CHEBI:61387"/>
        <dbReference type="ChEBI" id="CHEBI:61388"/>
        <dbReference type="EC" id="2.4.1.227"/>
    </reaction>
</comment>
<feature type="binding site" evidence="10">
    <location>
        <position position="190"/>
    </location>
    <ligand>
        <name>UDP-N-acetyl-alpha-D-glucosamine</name>
        <dbReference type="ChEBI" id="CHEBI:57705"/>
    </ligand>
</feature>
<evidence type="ECO:0000256" key="10">
    <source>
        <dbReference type="HAMAP-Rule" id="MF_00033"/>
    </source>
</evidence>
<comment type="subcellular location">
    <subcellularLocation>
        <location evidence="10">Cell membrane</location>
        <topology evidence="10">Peripheral membrane protein</topology>
        <orientation evidence="10">Cytoplasmic side</orientation>
    </subcellularLocation>
</comment>
<dbReference type="InterPro" id="IPR006009">
    <property type="entry name" value="GlcNAc_MurG"/>
</dbReference>
<evidence type="ECO:0000259" key="12">
    <source>
        <dbReference type="Pfam" id="PF04101"/>
    </source>
</evidence>
<dbReference type="PANTHER" id="PTHR21015">
    <property type="entry name" value="UDP-N-ACETYLGLUCOSAMINE--N-ACETYLMURAMYL-(PENTAPEPTIDE) PYROPHOSPHORYL-UNDECAPRENOL N-ACETYLGLUCOSAMINE TRANSFERASE 1"/>
    <property type="match status" value="1"/>
</dbReference>
<feature type="binding site" evidence="10">
    <location>
        <position position="124"/>
    </location>
    <ligand>
        <name>UDP-N-acetyl-alpha-D-glucosamine</name>
        <dbReference type="ChEBI" id="CHEBI:57705"/>
    </ligand>
</feature>
<dbReference type="RefSeq" id="WP_341369972.1">
    <property type="nucleotide sequence ID" value="NZ_JBBPCO010000003.1"/>
</dbReference>
<evidence type="ECO:0000313" key="13">
    <source>
        <dbReference type="EMBL" id="MEK8088905.1"/>
    </source>
</evidence>
<comment type="function">
    <text evidence="10">Cell wall formation. Catalyzes the transfer of a GlcNAc subunit on undecaprenyl-pyrophosphoryl-MurNAc-pentapeptide (lipid intermediate I) to form undecaprenyl-pyrophosphoryl-MurNAc-(pentapeptide)GlcNAc (lipid intermediate II).</text>
</comment>
<dbReference type="InterPro" id="IPR007235">
    <property type="entry name" value="Glyco_trans_28_C"/>
</dbReference>
<keyword evidence="6 10" id="KW-0573">Peptidoglycan synthesis</keyword>
<feature type="binding site" evidence="10">
    <location>
        <begin position="12"/>
        <end position="14"/>
    </location>
    <ligand>
        <name>UDP-N-acetyl-alpha-D-glucosamine</name>
        <dbReference type="ChEBI" id="CHEBI:57705"/>
    </ligand>
</feature>
<keyword evidence="1 10" id="KW-1003">Cell membrane</keyword>
<protein>
    <recommendedName>
        <fullName evidence="10">UDP-N-acetylglucosamine--N-acetylmuramyl-(pentapeptide) pyrophosphoryl-undecaprenol N-acetylglucosamine transferase</fullName>
        <ecNumber evidence="10">2.4.1.227</ecNumber>
    </recommendedName>
    <alternativeName>
        <fullName evidence="10">Undecaprenyl-PP-MurNAc-pentapeptide-UDPGlcNAc GlcNAc transferase</fullName>
    </alternativeName>
</protein>
<dbReference type="Pfam" id="PF04101">
    <property type="entry name" value="Glyco_tran_28_C"/>
    <property type="match status" value="1"/>
</dbReference>
<comment type="similarity">
    <text evidence="10">Belongs to the glycosyltransferase 28 family. MurG subfamily.</text>
</comment>
<evidence type="ECO:0000259" key="11">
    <source>
        <dbReference type="Pfam" id="PF03033"/>
    </source>
</evidence>
<evidence type="ECO:0000256" key="5">
    <source>
        <dbReference type="ARBA" id="ARBA00022960"/>
    </source>
</evidence>
<keyword evidence="5 10" id="KW-0133">Cell shape</keyword>
<gene>
    <name evidence="10 13" type="primary">murG</name>
    <name evidence="13" type="ORF">WOB96_03920</name>
</gene>
<feature type="domain" description="Glycosyltransferase family 28 N-terminal" evidence="11">
    <location>
        <begin position="5"/>
        <end position="142"/>
    </location>
</feature>
<accession>A0ABU9D868</accession>
<dbReference type="GO" id="GO:0016757">
    <property type="term" value="F:glycosyltransferase activity"/>
    <property type="evidence" value="ECO:0007669"/>
    <property type="project" value="UniProtKB-KW"/>
</dbReference>
<comment type="caution">
    <text evidence="13">The sequence shown here is derived from an EMBL/GenBank/DDBJ whole genome shotgun (WGS) entry which is preliminary data.</text>
</comment>
<dbReference type="SUPFAM" id="SSF53756">
    <property type="entry name" value="UDP-Glycosyltransferase/glycogen phosphorylase"/>
    <property type="match status" value="1"/>
</dbReference>
<keyword evidence="8 10" id="KW-0131">Cell cycle</keyword>
<keyword evidence="14" id="KW-1185">Reference proteome</keyword>
<dbReference type="InterPro" id="IPR004276">
    <property type="entry name" value="GlycoTrans_28_N"/>
</dbReference>
<proteinExistence type="inferred from homology"/>
<feature type="binding site" evidence="10">
    <location>
        <position position="162"/>
    </location>
    <ligand>
        <name>UDP-N-acetyl-alpha-D-glucosamine</name>
        <dbReference type="ChEBI" id="CHEBI:57705"/>
    </ligand>
</feature>
<evidence type="ECO:0000256" key="6">
    <source>
        <dbReference type="ARBA" id="ARBA00022984"/>
    </source>
</evidence>
<evidence type="ECO:0000256" key="7">
    <source>
        <dbReference type="ARBA" id="ARBA00023136"/>
    </source>
</evidence>
<dbReference type="Proteomes" id="UP001446205">
    <property type="component" value="Unassembled WGS sequence"/>
</dbReference>
<evidence type="ECO:0000256" key="1">
    <source>
        <dbReference type="ARBA" id="ARBA00022475"/>
    </source>
</evidence>
<evidence type="ECO:0000256" key="2">
    <source>
        <dbReference type="ARBA" id="ARBA00022618"/>
    </source>
</evidence>
<evidence type="ECO:0000256" key="9">
    <source>
        <dbReference type="ARBA" id="ARBA00023316"/>
    </source>
</evidence>
<dbReference type="HAMAP" id="MF_00033">
    <property type="entry name" value="MurG"/>
    <property type="match status" value="1"/>
</dbReference>
<feature type="binding site" evidence="10">
    <location>
        <position position="244"/>
    </location>
    <ligand>
        <name>UDP-N-acetyl-alpha-D-glucosamine</name>
        <dbReference type="ChEBI" id="CHEBI:57705"/>
    </ligand>
</feature>
<dbReference type="EMBL" id="JBBPCO010000003">
    <property type="protein sequence ID" value="MEK8088905.1"/>
    <property type="molecule type" value="Genomic_DNA"/>
</dbReference>
<keyword evidence="3 10" id="KW-0328">Glycosyltransferase</keyword>